<evidence type="ECO:0000313" key="2">
    <source>
        <dbReference type="EMBL" id="CAE2268085.1"/>
    </source>
</evidence>
<accession>A0A7S4JM63</accession>
<gene>
    <name evidence="2" type="ORF">OAUR00152_LOCUS30196</name>
</gene>
<feature type="coiled-coil region" evidence="1">
    <location>
        <begin position="152"/>
        <end position="193"/>
    </location>
</feature>
<dbReference type="Gene3D" id="3.40.50.300">
    <property type="entry name" value="P-loop containing nucleotide triphosphate hydrolases"/>
    <property type="match status" value="1"/>
</dbReference>
<dbReference type="PANTHER" id="PTHR32114">
    <property type="entry name" value="ABC TRANSPORTER ABCH.3"/>
    <property type="match status" value="1"/>
</dbReference>
<organism evidence="2">
    <name type="scientific">Odontella aurita</name>
    <dbReference type="NCBI Taxonomy" id="265563"/>
    <lineage>
        <taxon>Eukaryota</taxon>
        <taxon>Sar</taxon>
        <taxon>Stramenopiles</taxon>
        <taxon>Ochrophyta</taxon>
        <taxon>Bacillariophyta</taxon>
        <taxon>Mediophyceae</taxon>
        <taxon>Biddulphiophycidae</taxon>
        <taxon>Eupodiscales</taxon>
        <taxon>Odontellaceae</taxon>
        <taxon>Odontella</taxon>
    </lineage>
</organism>
<dbReference type="SUPFAM" id="SSF52540">
    <property type="entry name" value="P-loop containing nucleoside triphosphate hydrolases"/>
    <property type="match status" value="1"/>
</dbReference>
<dbReference type="PANTHER" id="PTHR32114:SF2">
    <property type="entry name" value="ABC TRANSPORTER ABCH.3"/>
    <property type="match status" value="1"/>
</dbReference>
<dbReference type="InterPro" id="IPR027417">
    <property type="entry name" value="P-loop_NTPase"/>
</dbReference>
<keyword evidence="1" id="KW-0175">Coiled coil</keyword>
<reference evidence="2" key="1">
    <citation type="submission" date="2021-01" db="EMBL/GenBank/DDBJ databases">
        <authorList>
            <person name="Corre E."/>
            <person name="Pelletier E."/>
            <person name="Niang G."/>
            <person name="Scheremetjew M."/>
            <person name="Finn R."/>
            <person name="Kale V."/>
            <person name="Holt S."/>
            <person name="Cochrane G."/>
            <person name="Meng A."/>
            <person name="Brown T."/>
            <person name="Cohen L."/>
        </authorList>
    </citation>
    <scope>NUCLEOTIDE SEQUENCE</scope>
    <source>
        <strain evidence="2">Isolate 1302-5</strain>
    </source>
</reference>
<dbReference type="EMBL" id="HBKQ01043770">
    <property type="protein sequence ID" value="CAE2268085.1"/>
    <property type="molecule type" value="Transcribed_RNA"/>
</dbReference>
<protein>
    <recommendedName>
        <fullName evidence="3">RecF/RecN/SMC N-terminal domain-containing protein</fullName>
    </recommendedName>
</protein>
<feature type="coiled-coil region" evidence="1">
    <location>
        <begin position="47"/>
        <end position="81"/>
    </location>
</feature>
<name>A0A7S4JM63_9STRA</name>
<evidence type="ECO:0008006" key="3">
    <source>
        <dbReference type="Google" id="ProtNLM"/>
    </source>
</evidence>
<evidence type="ECO:0000256" key="1">
    <source>
        <dbReference type="SAM" id="Coils"/>
    </source>
</evidence>
<proteinExistence type="predicted"/>
<dbReference type="AlphaFoldDB" id="A0A7S4JM63"/>
<sequence length="381" mass="41273">MDSFKQQWNVDLAADGGVAFVALPDTCPTCKQPIANKGEGHSHVGIKARIEGDFTAASRRINEAEAEILSAEEAHAAHREALSSSEAESAAAEARLREAELGWEECLSELESRLADARATVSRRNSELQRASRLAQVAAEAEAVEARSEAELGRLRDSADAAEAGLRALREELEELEEAVSVLEKEREGAAHRSALMSALADAFGPRGVQTYILENAVHALGFYTQSFLDELSDGAIKLDLELDAGDRIARTVAVRGADGTWQERTLSSLSGGQWRRCSLALSLGFSDLVARRGRLRPSLLVLDEPLTHLDASGRAHVGMILRKMISNQPAEYGGRLSEVSTILIILQDLAAEELEESFDSIDEVIKEKGRSIVCVEESSD</sequence>